<dbReference type="GO" id="GO:0000160">
    <property type="term" value="P:phosphorelay signal transduction system"/>
    <property type="evidence" value="ECO:0007669"/>
    <property type="project" value="InterPro"/>
</dbReference>
<protein>
    <recommendedName>
        <fullName evidence="1">Response regulatory domain-containing protein</fullName>
    </recommendedName>
</protein>
<evidence type="ECO:0000259" key="1">
    <source>
        <dbReference type="PROSITE" id="PS50110"/>
    </source>
</evidence>
<proteinExistence type="predicted"/>
<evidence type="ECO:0000313" key="2">
    <source>
        <dbReference type="EMBL" id="GAG75246.1"/>
    </source>
</evidence>
<dbReference type="SUPFAM" id="SSF52172">
    <property type="entry name" value="CheY-like"/>
    <property type="match status" value="1"/>
</dbReference>
<accession>X1BSX2</accession>
<dbReference type="InterPro" id="IPR052893">
    <property type="entry name" value="TCS_response_regulator"/>
</dbReference>
<dbReference type="InterPro" id="IPR001789">
    <property type="entry name" value="Sig_transdc_resp-reg_receiver"/>
</dbReference>
<organism evidence="2">
    <name type="scientific">marine sediment metagenome</name>
    <dbReference type="NCBI Taxonomy" id="412755"/>
    <lineage>
        <taxon>unclassified sequences</taxon>
        <taxon>metagenomes</taxon>
        <taxon>ecological metagenomes</taxon>
    </lineage>
</organism>
<reference evidence="2" key="1">
    <citation type="journal article" date="2014" name="Front. Microbiol.">
        <title>High frequency of phylogenetically diverse reductive dehalogenase-homologous genes in deep subseafloor sedimentary metagenomes.</title>
        <authorList>
            <person name="Kawai M."/>
            <person name="Futagami T."/>
            <person name="Toyoda A."/>
            <person name="Takaki Y."/>
            <person name="Nishi S."/>
            <person name="Hori S."/>
            <person name="Arai W."/>
            <person name="Tsubouchi T."/>
            <person name="Morono Y."/>
            <person name="Uchiyama I."/>
            <person name="Ito T."/>
            <person name="Fujiyama A."/>
            <person name="Inagaki F."/>
            <person name="Takami H."/>
        </authorList>
    </citation>
    <scope>NUCLEOTIDE SEQUENCE</scope>
    <source>
        <strain evidence="2">Expedition CK06-06</strain>
    </source>
</reference>
<dbReference type="AlphaFoldDB" id="X1BSX2"/>
<name>X1BSX2_9ZZZZ</name>
<feature type="domain" description="Response regulatory" evidence="1">
    <location>
        <begin position="1"/>
        <end position="56"/>
    </location>
</feature>
<dbReference type="PANTHER" id="PTHR44520">
    <property type="entry name" value="RESPONSE REGULATOR RCP1-RELATED"/>
    <property type="match status" value="1"/>
</dbReference>
<dbReference type="PROSITE" id="PS50110">
    <property type="entry name" value="RESPONSE_REGULATORY"/>
    <property type="match status" value="1"/>
</dbReference>
<dbReference type="PANTHER" id="PTHR44520:SF2">
    <property type="entry name" value="RESPONSE REGULATOR RCP1"/>
    <property type="match status" value="1"/>
</dbReference>
<dbReference type="InterPro" id="IPR011006">
    <property type="entry name" value="CheY-like_superfamily"/>
</dbReference>
<dbReference type="EMBL" id="BART01018466">
    <property type="protein sequence ID" value="GAG75246.1"/>
    <property type="molecule type" value="Genomic_DNA"/>
</dbReference>
<gene>
    <name evidence="2" type="ORF">S01H4_34852</name>
</gene>
<dbReference type="Gene3D" id="3.40.50.2300">
    <property type="match status" value="1"/>
</dbReference>
<sequence>MAVDGVEAMDFLNKKGKFNNSPRPDVILLDLNLPKKDGRVVLSEIKQDKDLSEFRW</sequence>
<comment type="caution">
    <text evidence="2">The sequence shown here is derived from an EMBL/GenBank/DDBJ whole genome shotgun (WGS) entry which is preliminary data.</text>
</comment>